<feature type="region of interest" description="Disordered" evidence="1">
    <location>
        <begin position="109"/>
        <end position="129"/>
    </location>
</feature>
<gene>
    <name evidence="2" type="ORF">LWI29_028167</name>
</gene>
<accession>A0AA39VDL2</accession>
<dbReference type="EMBL" id="JAUESC010000384">
    <property type="protein sequence ID" value="KAK0582654.1"/>
    <property type="molecule type" value="Genomic_DNA"/>
</dbReference>
<feature type="compositionally biased region" description="Low complexity" evidence="1">
    <location>
        <begin position="114"/>
        <end position="129"/>
    </location>
</feature>
<evidence type="ECO:0000313" key="2">
    <source>
        <dbReference type="EMBL" id="KAK0582654.1"/>
    </source>
</evidence>
<sequence length="129" mass="14145">MISQFRSLFTGQTFLSFDLTNVTSERAAAGANKQSYDNGTCTVPSVIQISISLILHQHSVRINQGMFLSPTSNMPSLYCSQISHTQNDDQPQEAHQACKEVAKSSCLEKEKNSTARTQRIISSSSTSGR</sequence>
<protein>
    <submittedName>
        <fullName evidence="2">Uncharacterized protein</fullName>
    </submittedName>
</protein>
<name>A0AA39VDL2_ACESA</name>
<proteinExistence type="predicted"/>
<keyword evidence="3" id="KW-1185">Reference proteome</keyword>
<dbReference type="Proteomes" id="UP001168877">
    <property type="component" value="Unassembled WGS sequence"/>
</dbReference>
<dbReference type="AlphaFoldDB" id="A0AA39VDL2"/>
<organism evidence="2 3">
    <name type="scientific">Acer saccharum</name>
    <name type="common">Sugar maple</name>
    <dbReference type="NCBI Taxonomy" id="4024"/>
    <lineage>
        <taxon>Eukaryota</taxon>
        <taxon>Viridiplantae</taxon>
        <taxon>Streptophyta</taxon>
        <taxon>Embryophyta</taxon>
        <taxon>Tracheophyta</taxon>
        <taxon>Spermatophyta</taxon>
        <taxon>Magnoliopsida</taxon>
        <taxon>eudicotyledons</taxon>
        <taxon>Gunneridae</taxon>
        <taxon>Pentapetalae</taxon>
        <taxon>rosids</taxon>
        <taxon>malvids</taxon>
        <taxon>Sapindales</taxon>
        <taxon>Sapindaceae</taxon>
        <taxon>Hippocastanoideae</taxon>
        <taxon>Acereae</taxon>
        <taxon>Acer</taxon>
    </lineage>
</organism>
<reference evidence="2" key="2">
    <citation type="submission" date="2023-06" db="EMBL/GenBank/DDBJ databases">
        <authorList>
            <person name="Swenson N.G."/>
            <person name="Wegrzyn J.L."/>
            <person name="Mcevoy S.L."/>
        </authorList>
    </citation>
    <scope>NUCLEOTIDE SEQUENCE</scope>
    <source>
        <strain evidence="2">NS2018</strain>
        <tissue evidence="2">Leaf</tissue>
    </source>
</reference>
<reference evidence="2" key="1">
    <citation type="journal article" date="2022" name="Plant J.">
        <title>Strategies of tolerance reflected in two North American maple genomes.</title>
        <authorList>
            <person name="McEvoy S.L."/>
            <person name="Sezen U.U."/>
            <person name="Trouern-Trend A."/>
            <person name="McMahon S.M."/>
            <person name="Schaberg P.G."/>
            <person name="Yang J."/>
            <person name="Wegrzyn J.L."/>
            <person name="Swenson N.G."/>
        </authorList>
    </citation>
    <scope>NUCLEOTIDE SEQUENCE</scope>
    <source>
        <strain evidence="2">NS2018</strain>
    </source>
</reference>
<evidence type="ECO:0000313" key="3">
    <source>
        <dbReference type="Proteomes" id="UP001168877"/>
    </source>
</evidence>
<comment type="caution">
    <text evidence="2">The sequence shown here is derived from an EMBL/GenBank/DDBJ whole genome shotgun (WGS) entry which is preliminary data.</text>
</comment>
<evidence type="ECO:0000256" key="1">
    <source>
        <dbReference type="SAM" id="MobiDB-lite"/>
    </source>
</evidence>